<evidence type="ECO:0000259" key="4">
    <source>
        <dbReference type="PROSITE" id="PS50209"/>
    </source>
</evidence>
<protein>
    <recommendedName>
        <fullName evidence="4">CARD domain-containing protein</fullName>
    </recommendedName>
</protein>
<gene>
    <name evidence="5" type="ORF">MGAL_10B046056</name>
</gene>
<keyword evidence="6" id="KW-1185">Reference proteome</keyword>
<dbReference type="InterPro" id="IPR006988">
    <property type="entry name" value="Nab_N"/>
</dbReference>
<dbReference type="SMART" id="SM00248">
    <property type="entry name" value="ANK"/>
    <property type="match status" value="17"/>
</dbReference>
<dbReference type="InterPro" id="IPR049050">
    <property type="entry name" value="nSTAND3"/>
</dbReference>
<dbReference type="GO" id="GO:0006355">
    <property type="term" value="P:regulation of DNA-templated transcription"/>
    <property type="evidence" value="ECO:0007669"/>
    <property type="project" value="InterPro"/>
</dbReference>
<feature type="repeat" description="ANK" evidence="3">
    <location>
        <begin position="855"/>
        <end position="887"/>
    </location>
</feature>
<dbReference type="PROSITE" id="PS50297">
    <property type="entry name" value="ANK_REP_REGION"/>
    <property type="match status" value="14"/>
</dbReference>
<feature type="domain" description="CARD" evidence="4">
    <location>
        <begin position="246"/>
        <end position="329"/>
    </location>
</feature>
<keyword evidence="1" id="KW-0677">Repeat</keyword>
<feature type="repeat" description="ANK" evidence="3">
    <location>
        <begin position="1187"/>
        <end position="1215"/>
    </location>
</feature>
<feature type="repeat" description="ANK" evidence="3">
    <location>
        <begin position="1120"/>
        <end position="1148"/>
    </location>
</feature>
<dbReference type="GO" id="GO:0042981">
    <property type="term" value="P:regulation of apoptotic process"/>
    <property type="evidence" value="ECO:0007669"/>
    <property type="project" value="InterPro"/>
</dbReference>
<dbReference type="Pfam" id="PF00023">
    <property type="entry name" value="Ank"/>
    <property type="match status" value="2"/>
</dbReference>
<evidence type="ECO:0000256" key="1">
    <source>
        <dbReference type="ARBA" id="ARBA00022737"/>
    </source>
</evidence>
<dbReference type="Pfam" id="PF04904">
    <property type="entry name" value="SAM_NCD1"/>
    <property type="match status" value="1"/>
</dbReference>
<feature type="domain" description="CARD" evidence="4">
    <location>
        <begin position="130"/>
        <end position="210"/>
    </location>
</feature>
<proteinExistence type="predicted"/>
<accession>A0A8B6F412</accession>
<dbReference type="InterPro" id="IPR036770">
    <property type="entry name" value="Ankyrin_rpt-contain_sf"/>
</dbReference>
<feature type="repeat" description="ANK" evidence="3">
    <location>
        <begin position="921"/>
        <end position="953"/>
    </location>
</feature>
<dbReference type="OrthoDB" id="7464126at2759"/>
<dbReference type="Pfam" id="PF00619">
    <property type="entry name" value="CARD"/>
    <property type="match status" value="2"/>
</dbReference>
<dbReference type="Pfam" id="PF20720">
    <property type="entry name" value="nSTAND3"/>
    <property type="match status" value="1"/>
</dbReference>
<evidence type="ECO:0000256" key="3">
    <source>
        <dbReference type="PROSITE-ProRule" id="PRU00023"/>
    </source>
</evidence>
<keyword evidence="2 3" id="KW-0040">ANK repeat</keyword>
<dbReference type="EMBL" id="UYJE01006113">
    <property type="protein sequence ID" value="VDI43153.1"/>
    <property type="molecule type" value="Genomic_DNA"/>
</dbReference>
<feature type="repeat" description="ANK" evidence="3">
    <location>
        <begin position="789"/>
        <end position="821"/>
    </location>
</feature>
<evidence type="ECO:0000256" key="2">
    <source>
        <dbReference type="ARBA" id="ARBA00023043"/>
    </source>
</evidence>
<dbReference type="SUPFAM" id="SSF47986">
    <property type="entry name" value="DEATH domain"/>
    <property type="match status" value="2"/>
</dbReference>
<dbReference type="InterPro" id="IPR027417">
    <property type="entry name" value="P-loop_NTPase"/>
</dbReference>
<feature type="repeat" description="ANK" evidence="3">
    <location>
        <begin position="822"/>
        <end position="854"/>
    </location>
</feature>
<dbReference type="PROSITE" id="PS50209">
    <property type="entry name" value="CARD"/>
    <property type="match status" value="2"/>
</dbReference>
<dbReference type="Pfam" id="PF13637">
    <property type="entry name" value="Ank_4"/>
    <property type="match status" value="1"/>
</dbReference>
<feature type="repeat" description="ANK" evidence="3">
    <location>
        <begin position="987"/>
        <end position="1019"/>
    </location>
</feature>
<dbReference type="InterPro" id="IPR011029">
    <property type="entry name" value="DEATH-like_dom_sf"/>
</dbReference>
<dbReference type="SUPFAM" id="SSF52540">
    <property type="entry name" value="P-loop containing nucleoside triphosphate hydrolases"/>
    <property type="match status" value="1"/>
</dbReference>
<dbReference type="PROSITE" id="PS50088">
    <property type="entry name" value="ANK_REPEAT"/>
    <property type="match status" value="14"/>
</dbReference>
<feature type="repeat" description="ANK" evidence="3">
    <location>
        <begin position="1220"/>
        <end position="1252"/>
    </location>
</feature>
<dbReference type="InterPro" id="IPR002110">
    <property type="entry name" value="Ankyrin_rpt"/>
</dbReference>
<dbReference type="PANTHER" id="PTHR24123:SF141">
    <property type="entry name" value="ANKYRIN 2, ISOFORM U"/>
    <property type="match status" value="1"/>
</dbReference>
<sequence length="1329" mass="151411">MATNQPQNVLEWQLHYVLKNANLLQYYDSFIRQGECDVVKLYNSEDGKFKEIMEKVGMAREPVLVRQFKNTLFEWIKDPGKNEKVPSYITKAEDSPRSPPARRLKTYTDTDIYSGVQEIIKQRSEQENVVKDPKQHALFPYYDVLLNTTVLDQLVLDHLISMCILIIVDREEISKPTTQRQRNKVLLDMITARPFGTFQVFKDVLKRSDPNNSNVLELVRRMHGTDDKDEHHSCCGINFHEHIVQMQKNYIMLVHEVDCTTDITDHLYEKGVLNTEEKEEICNNSLTRQNSNRMLQNKLFSKGEDAFRHLIDALRHAQYDEIALGVENTQVSENEMQLCQIEQFERRLKHWKEDDNLFVSTAAEKQIMKSILTESCVTVVGNSGTGKSFLSRHVALKMMEQGYIIIPCDTPGDIRQWFKHERKTIFVFDDIYGRYTLNQQIFSEWKQRIEHIQYLLKDKCCKIMSTCRLDIYENEQLNNLPIFKTCIIDLNSDEFRLNASEKLALAKVYFKENADKVTELSEKHDFFPLLCSLYQKRNLQKSVNIDDFFNNPFDIFEKELVELFKKDKTGYMTYSSLVLCLVFNNTLTEENLLKKDKKIASVMEDLPEELQLKKGTPVKRLRNSLKALDGSYVVKEGSTYKIIHDKLFDYLAKYYGEQVLPLFINHAETDFISERFIWKTTNNMSKNTESAIRIPDNHINIYIERLLKDWENGHVCNVSDNRNMHSTMFTEKFINNLNKLDHSKQEKLAGTRDITNKEIALARSCYMGTVDLVKWLISKNSDINYCTEDGWFPLLLASQEGHVTVVKELLQNSADVNQHNNDGVSPLSVASQKGHVYVVKELLEYSAKVNQCRHNGASSLYLACSNGHINVVKELLQHSANVNQCKNNGASPLYTACQNGQVNVVKELLQHSSEVNQCDDNGVSPLYIASQNGHLNVVQELLHHSTEVRQCKNNGASPLYIASQNGHLNVVQELLHHSTEVRQCKNNGASPLYIASQNGHLNVVQELLYHSADVNQGCNDGMSPLSIASQNGHVNVVKELLENSADINQCKNNGVSSLYIASQNGHVNVIKELLKYSAKVDQCKNNGVSPLYIASQNGHVNIVQELLQHSADVNLCNDDDGVSPLYKASENEHVHVVKVLLQHSADVNKCRINGISPLLIACYLNKIEIVRVLLLCKNVHINLCDSDGCSSIHIASKHGNLCVVKELLRHSAEVNLCCYEGMSPLYASCLKGHFYVVKELLQHAADVNKCDNNGVSPLYIASQNGHVYVVRELLHHSADINQCSNVGISPLTIAIQNRHVNVIKELKLCLDRNQCKHEGSQWDGTCLCC</sequence>
<feature type="repeat" description="ANK" evidence="3">
    <location>
        <begin position="1086"/>
        <end position="1118"/>
    </location>
</feature>
<dbReference type="Gene3D" id="1.25.40.20">
    <property type="entry name" value="Ankyrin repeat-containing domain"/>
    <property type="match status" value="4"/>
</dbReference>
<name>A0A8B6F412_MYTGA</name>
<organism evidence="5 6">
    <name type="scientific">Mytilus galloprovincialis</name>
    <name type="common">Mediterranean mussel</name>
    <dbReference type="NCBI Taxonomy" id="29158"/>
    <lineage>
        <taxon>Eukaryota</taxon>
        <taxon>Metazoa</taxon>
        <taxon>Spiralia</taxon>
        <taxon>Lophotrochozoa</taxon>
        <taxon>Mollusca</taxon>
        <taxon>Bivalvia</taxon>
        <taxon>Autobranchia</taxon>
        <taxon>Pteriomorphia</taxon>
        <taxon>Mytilida</taxon>
        <taxon>Mytiloidea</taxon>
        <taxon>Mytilidae</taxon>
        <taxon>Mytilinae</taxon>
        <taxon>Mytilus</taxon>
    </lineage>
</organism>
<feature type="repeat" description="ANK" evidence="3">
    <location>
        <begin position="1020"/>
        <end position="1052"/>
    </location>
</feature>
<evidence type="ECO:0000313" key="5">
    <source>
        <dbReference type="EMBL" id="VDI43153.1"/>
    </source>
</evidence>
<dbReference type="GO" id="GO:0005634">
    <property type="term" value="C:nucleus"/>
    <property type="evidence" value="ECO:0007669"/>
    <property type="project" value="InterPro"/>
</dbReference>
<feature type="repeat" description="ANK" evidence="3">
    <location>
        <begin position="954"/>
        <end position="986"/>
    </location>
</feature>
<reference evidence="5" key="1">
    <citation type="submission" date="2018-11" db="EMBL/GenBank/DDBJ databases">
        <authorList>
            <person name="Alioto T."/>
            <person name="Alioto T."/>
        </authorList>
    </citation>
    <scope>NUCLEOTIDE SEQUENCE</scope>
</reference>
<dbReference type="Proteomes" id="UP000596742">
    <property type="component" value="Unassembled WGS sequence"/>
</dbReference>
<dbReference type="CDD" id="cd01671">
    <property type="entry name" value="CARD"/>
    <property type="match status" value="2"/>
</dbReference>
<dbReference type="Pfam" id="PF12796">
    <property type="entry name" value="Ank_2"/>
    <property type="match status" value="4"/>
</dbReference>
<dbReference type="SUPFAM" id="SSF48403">
    <property type="entry name" value="Ankyrin repeat"/>
    <property type="match status" value="2"/>
</dbReference>
<dbReference type="PANTHER" id="PTHR24123">
    <property type="entry name" value="ANKYRIN REPEAT-CONTAINING"/>
    <property type="match status" value="1"/>
</dbReference>
<dbReference type="Gene3D" id="1.10.533.10">
    <property type="entry name" value="Death Domain, Fas"/>
    <property type="match status" value="2"/>
</dbReference>
<feature type="repeat" description="ANK" evidence="3">
    <location>
        <begin position="888"/>
        <end position="920"/>
    </location>
</feature>
<feature type="repeat" description="ANK" evidence="3">
    <location>
        <begin position="1053"/>
        <end position="1085"/>
    </location>
</feature>
<dbReference type="InterPro" id="IPR051165">
    <property type="entry name" value="Multifunctional_ANK_Repeat"/>
</dbReference>
<dbReference type="InterPro" id="IPR001315">
    <property type="entry name" value="CARD"/>
</dbReference>
<feature type="repeat" description="ANK" evidence="3">
    <location>
        <begin position="1253"/>
        <end position="1285"/>
    </location>
</feature>
<evidence type="ECO:0000313" key="6">
    <source>
        <dbReference type="Proteomes" id="UP000596742"/>
    </source>
</evidence>
<dbReference type="GO" id="GO:0003712">
    <property type="term" value="F:transcription coregulator activity"/>
    <property type="evidence" value="ECO:0007669"/>
    <property type="project" value="InterPro"/>
</dbReference>
<comment type="caution">
    <text evidence="5">The sequence shown here is derived from an EMBL/GenBank/DDBJ whole genome shotgun (WGS) entry which is preliminary data.</text>
</comment>